<gene>
    <name evidence="1" type="ORF">PsorP6_010650</name>
</gene>
<evidence type="ECO:0000313" key="2">
    <source>
        <dbReference type="Proteomes" id="UP001163321"/>
    </source>
</evidence>
<comment type="caution">
    <text evidence="1">The sequence shown here is derived from an EMBL/GenBank/DDBJ whole genome shotgun (WGS) entry which is preliminary data.</text>
</comment>
<keyword evidence="2" id="KW-1185">Reference proteome</keyword>
<dbReference type="EMBL" id="CM047585">
    <property type="protein sequence ID" value="KAI9910470.1"/>
    <property type="molecule type" value="Genomic_DNA"/>
</dbReference>
<organism evidence="1 2">
    <name type="scientific">Peronosclerospora sorghi</name>
    <dbReference type="NCBI Taxonomy" id="230839"/>
    <lineage>
        <taxon>Eukaryota</taxon>
        <taxon>Sar</taxon>
        <taxon>Stramenopiles</taxon>
        <taxon>Oomycota</taxon>
        <taxon>Peronosporomycetes</taxon>
        <taxon>Peronosporales</taxon>
        <taxon>Peronosporaceae</taxon>
        <taxon>Peronosclerospora</taxon>
    </lineage>
</organism>
<accession>A0ACC0VVT7</accession>
<evidence type="ECO:0000313" key="1">
    <source>
        <dbReference type="EMBL" id="KAI9910470.1"/>
    </source>
</evidence>
<protein>
    <submittedName>
        <fullName evidence="1">Uncharacterized protein</fullName>
    </submittedName>
</protein>
<sequence>MESRKQSHEVHDEADDQDGGDATVHWDTLAEAGAEQEQARSPDEDNWNALSNLRVATEVEGLDGSSDESREQKSRRRPSRDAPPPTRYPEDGNYSKSSLSFILDDHAASASGGNDDITSGNKQAAAVIARSRSTGDLTIETTSPVAMTSHDDFVPTAGANEGTSRTTSGKHQGTDGKRRARRPPSRICKHEGCEQYVVDQGLCVRHGVRGT</sequence>
<reference evidence="1 2" key="1">
    <citation type="journal article" date="2022" name="bioRxiv">
        <title>The genome of the oomycete Peronosclerospora sorghi, a cosmopolitan pathogen of maize and sorghum, is inflated with dispersed pseudogenes.</title>
        <authorList>
            <person name="Fletcher K."/>
            <person name="Martin F."/>
            <person name="Isakeit T."/>
            <person name="Cavanaugh K."/>
            <person name="Magill C."/>
            <person name="Michelmore R."/>
        </authorList>
    </citation>
    <scope>NUCLEOTIDE SEQUENCE [LARGE SCALE GENOMIC DNA]</scope>
    <source>
        <strain evidence="1">P6</strain>
    </source>
</reference>
<dbReference type="Proteomes" id="UP001163321">
    <property type="component" value="Chromosome 6"/>
</dbReference>
<proteinExistence type="predicted"/>
<name>A0ACC0VVT7_9STRA</name>